<protein>
    <submittedName>
        <fullName evidence="1">DUF2489 domain-containing protein</fullName>
    </submittedName>
</protein>
<reference evidence="1" key="1">
    <citation type="submission" date="2020-06" db="EMBL/GenBank/DDBJ databases">
        <title>Whole Genome Sequence of Halomonas aquamarina MB598.</title>
        <authorList>
            <person name="Pervaiz M."/>
            <person name="Fariq A."/>
            <person name="Yasmin A."/>
            <person name="Welch M."/>
        </authorList>
    </citation>
    <scope>NUCLEOTIDE SEQUENCE</scope>
    <source>
        <strain evidence="1">MB598</strain>
    </source>
</reference>
<organism evidence="1 2">
    <name type="scientific">Vreelandella aquamarina</name>
    <dbReference type="NCBI Taxonomy" id="77097"/>
    <lineage>
        <taxon>Bacteria</taxon>
        <taxon>Pseudomonadati</taxon>
        <taxon>Pseudomonadota</taxon>
        <taxon>Gammaproteobacteria</taxon>
        <taxon>Oceanospirillales</taxon>
        <taxon>Halomonadaceae</taxon>
        <taxon>Vreelandella</taxon>
    </lineage>
</organism>
<name>A0ACC5VTY3_9GAMM</name>
<dbReference type="EMBL" id="JABYQT010000005">
    <property type="protein sequence ID" value="MBZ5487758.1"/>
    <property type="molecule type" value="Genomic_DNA"/>
</dbReference>
<dbReference type="Proteomes" id="UP001319846">
    <property type="component" value="Unassembled WGS sequence"/>
</dbReference>
<gene>
    <name evidence="1" type="ORF">HW452_09495</name>
</gene>
<accession>A0ACC5VTY3</accession>
<evidence type="ECO:0000313" key="2">
    <source>
        <dbReference type="Proteomes" id="UP001319846"/>
    </source>
</evidence>
<sequence length="155" mass="17565">MNVTVALLLLALALIIIAGLAIYAMKLRQEVKRRDKFRLDEDQRAIQNSLDNLDFVTGALVQGQVDVTEGSWRCKVLLEIIDPSLTERPEFQAFGQVYERTRHLKTHSARAQLTPRERMSEDKQRLEVEAEMRPAVLAAAEAVIEWRAQGSSALH</sequence>
<keyword evidence="2" id="KW-1185">Reference proteome</keyword>
<evidence type="ECO:0000313" key="1">
    <source>
        <dbReference type="EMBL" id="MBZ5487758.1"/>
    </source>
</evidence>
<comment type="caution">
    <text evidence="1">The sequence shown here is derived from an EMBL/GenBank/DDBJ whole genome shotgun (WGS) entry which is preliminary data.</text>
</comment>
<proteinExistence type="predicted"/>